<dbReference type="InterPro" id="IPR013087">
    <property type="entry name" value="Znf_C2H2_type"/>
</dbReference>
<organism evidence="4 5">
    <name type="scientific">Panagrellus redivivus</name>
    <name type="common">Microworm</name>
    <dbReference type="NCBI Taxonomy" id="6233"/>
    <lineage>
        <taxon>Eukaryota</taxon>
        <taxon>Metazoa</taxon>
        <taxon>Ecdysozoa</taxon>
        <taxon>Nematoda</taxon>
        <taxon>Chromadorea</taxon>
        <taxon>Rhabditida</taxon>
        <taxon>Tylenchina</taxon>
        <taxon>Panagrolaimomorpha</taxon>
        <taxon>Panagrolaimoidea</taxon>
        <taxon>Panagrolaimidae</taxon>
        <taxon>Panagrellus</taxon>
    </lineage>
</organism>
<feature type="domain" description="C2H2-type" evidence="3">
    <location>
        <begin position="619"/>
        <end position="647"/>
    </location>
</feature>
<feature type="region of interest" description="Disordered" evidence="2">
    <location>
        <begin position="172"/>
        <end position="203"/>
    </location>
</feature>
<feature type="compositionally biased region" description="Low complexity" evidence="2">
    <location>
        <begin position="14"/>
        <end position="26"/>
    </location>
</feature>
<evidence type="ECO:0000256" key="2">
    <source>
        <dbReference type="SAM" id="MobiDB-lite"/>
    </source>
</evidence>
<feature type="region of interest" description="Disordered" evidence="2">
    <location>
        <begin position="96"/>
        <end position="120"/>
    </location>
</feature>
<dbReference type="GO" id="GO:0008270">
    <property type="term" value="F:zinc ion binding"/>
    <property type="evidence" value="ECO:0007669"/>
    <property type="project" value="UniProtKB-KW"/>
</dbReference>
<dbReference type="SMART" id="SM00355">
    <property type="entry name" value="ZnF_C2H2"/>
    <property type="match status" value="6"/>
</dbReference>
<evidence type="ECO:0000313" key="5">
    <source>
        <dbReference type="WBParaSite" id="Pan_g5708.t1"/>
    </source>
</evidence>
<reference evidence="4" key="1">
    <citation type="journal article" date="2013" name="Genetics">
        <title>The draft genome and transcriptome of Panagrellus redivivus are shaped by the harsh demands of a free-living lifestyle.</title>
        <authorList>
            <person name="Srinivasan J."/>
            <person name="Dillman A.R."/>
            <person name="Macchietto M.G."/>
            <person name="Heikkinen L."/>
            <person name="Lakso M."/>
            <person name="Fracchia K.M."/>
            <person name="Antoshechkin I."/>
            <person name="Mortazavi A."/>
            <person name="Wong G."/>
            <person name="Sternberg P.W."/>
        </authorList>
    </citation>
    <scope>NUCLEOTIDE SEQUENCE [LARGE SCALE GENOMIC DNA]</scope>
    <source>
        <strain evidence="4">MT8872</strain>
    </source>
</reference>
<feature type="compositionally biased region" description="Polar residues" evidence="2">
    <location>
        <begin position="233"/>
        <end position="247"/>
    </location>
</feature>
<feature type="region of interest" description="Disordered" evidence="2">
    <location>
        <begin position="758"/>
        <end position="792"/>
    </location>
</feature>
<dbReference type="PROSITE" id="PS50157">
    <property type="entry name" value="ZINC_FINGER_C2H2_2"/>
    <property type="match status" value="3"/>
</dbReference>
<dbReference type="AlphaFoldDB" id="A0A7E4W185"/>
<feature type="compositionally biased region" description="Low complexity" evidence="2">
    <location>
        <begin position="102"/>
        <end position="120"/>
    </location>
</feature>
<dbReference type="Proteomes" id="UP000492821">
    <property type="component" value="Unassembled WGS sequence"/>
</dbReference>
<feature type="compositionally biased region" description="Polar residues" evidence="2">
    <location>
        <begin position="758"/>
        <end position="768"/>
    </location>
</feature>
<feature type="region of interest" description="Disordered" evidence="2">
    <location>
        <begin position="224"/>
        <end position="270"/>
    </location>
</feature>
<keyword evidence="1" id="KW-0863">Zinc-finger</keyword>
<keyword evidence="1" id="KW-0862">Zinc</keyword>
<keyword evidence="1" id="KW-0479">Metal-binding</keyword>
<feature type="compositionally biased region" description="Low complexity" evidence="2">
    <location>
        <begin position="501"/>
        <end position="523"/>
    </location>
</feature>
<name>A0A7E4W185_PANRE</name>
<evidence type="ECO:0000259" key="3">
    <source>
        <dbReference type="PROSITE" id="PS50157"/>
    </source>
</evidence>
<dbReference type="PANTHER" id="PTHR21190">
    <property type="entry name" value="GH10077P"/>
    <property type="match status" value="1"/>
</dbReference>
<feature type="compositionally biased region" description="Low complexity" evidence="2">
    <location>
        <begin position="188"/>
        <end position="203"/>
    </location>
</feature>
<feature type="compositionally biased region" description="Polar residues" evidence="2">
    <location>
        <begin position="172"/>
        <end position="187"/>
    </location>
</feature>
<feature type="region of interest" description="Disordered" evidence="2">
    <location>
        <begin position="1"/>
        <end position="32"/>
    </location>
</feature>
<feature type="compositionally biased region" description="Polar residues" evidence="2">
    <location>
        <begin position="470"/>
        <end position="498"/>
    </location>
</feature>
<feature type="domain" description="C2H2-type" evidence="3">
    <location>
        <begin position="443"/>
        <end position="466"/>
    </location>
</feature>
<keyword evidence="4" id="KW-1185">Reference proteome</keyword>
<dbReference type="Gene3D" id="3.30.160.60">
    <property type="entry name" value="Classic Zinc Finger"/>
    <property type="match status" value="2"/>
</dbReference>
<sequence length="870" mass="94479">MQNLSSVFPNLAFPPQKQQQPQTPTPAANGELSNLEGLSLDALFAAGVDLNSYMSMLNASASSKAPVSPTKSTPSTSNAGAPVDFGALLASVLSGEAKDKQTPQQQPIPQKQQQQTSQPSNELELAALLTMLGGGQAAQNAINVATTQAMNQSGFDASMASVLNNFGMPATSSSGTVNGTPSSSNAMGSGYPTPSGNTSTSTSKDAYCEVCDKNFCNRYFLKTHKQKKHGIHSDNSPMETPSKAASRQSKEEKPEEAAPSVEEQPTQSQMPDMDTMLAMLAGINKQNSNSNPELMALMRQFSNSPQHATPVPSSPQKSESAQLMNFGNTTPNHHQKNIMNMIMPGFGGISPFVMPGTEDFGGAFNNLGPMQNLQGLQGSGKPPKRQYSSTTKNYCDLCNKEVCNKYFLRTHMLKMHNIVIDENKTVIANIDTQEKEKEGSVSFRCDLCATNLKTRTELREHKQNAHGIQPLTSVPETPRSSSIPSKAPSTANSASGALSHTAFEFPPAAPSTAAPSETATASSQSTDYKCNRCDADCGTWENLFAHAQSVHATEMTPTELLTYLAGAKPEGEHEADESQAMPVEDEAMQVTEEVALKMVAENLQQFQNNELKAKRVPKFSCDQCKRGYSTQARLDEHISTVHQYKVKMSPKKPNKVVLSPSKINKMIKCFTCMKCHQRFNSSNLCKNHILQHLRSEKRSNSQPKDTDVDMVDVASASGDYKENTERMDFDDGLIESFMREENSHRGGTGGMLEQVVSQLSRRNSQSGSVRKLPEEKHSHTSGSASPMSVNTMPEGFVRPSDASATEEAKPFALQSFVMRELSPEGSHPIFPAELHAFLPVRALQYEGNGPLRVTFELQPAPNMDVSIKNL</sequence>
<dbReference type="PANTHER" id="PTHR21190:SF1">
    <property type="entry name" value="GH10077P"/>
    <property type="match status" value="1"/>
</dbReference>
<dbReference type="WBParaSite" id="Pan_g5708.t1">
    <property type="protein sequence ID" value="Pan_g5708.t1"/>
    <property type="gene ID" value="Pan_g5708"/>
</dbReference>
<feature type="compositionally biased region" description="Low complexity" evidence="2">
    <location>
        <begin position="62"/>
        <end position="77"/>
    </location>
</feature>
<dbReference type="FunFam" id="3.30.160.60:FF:002852">
    <property type="entry name" value="Dorsal Intercalation and Elongation defect"/>
    <property type="match status" value="1"/>
</dbReference>
<feature type="compositionally biased region" description="Polar residues" evidence="2">
    <location>
        <begin position="780"/>
        <end position="791"/>
    </location>
</feature>
<evidence type="ECO:0000313" key="4">
    <source>
        <dbReference type="Proteomes" id="UP000492821"/>
    </source>
</evidence>
<feature type="region of interest" description="Disordered" evidence="2">
    <location>
        <begin position="62"/>
        <end position="82"/>
    </location>
</feature>
<protein>
    <submittedName>
        <fullName evidence="5">C2H2-type domain-containing protein</fullName>
    </submittedName>
</protein>
<feature type="domain" description="C2H2-type" evidence="3">
    <location>
        <begin position="206"/>
        <end position="237"/>
    </location>
</feature>
<evidence type="ECO:0000256" key="1">
    <source>
        <dbReference type="PROSITE-ProRule" id="PRU00042"/>
    </source>
</evidence>
<dbReference type="PROSITE" id="PS00028">
    <property type="entry name" value="ZINC_FINGER_C2H2_1"/>
    <property type="match status" value="6"/>
</dbReference>
<proteinExistence type="predicted"/>
<reference evidence="5" key="2">
    <citation type="submission" date="2020-10" db="UniProtKB">
        <authorList>
            <consortium name="WormBaseParasite"/>
        </authorList>
    </citation>
    <scope>IDENTIFICATION</scope>
</reference>
<feature type="region of interest" description="Disordered" evidence="2">
    <location>
        <begin position="459"/>
        <end position="525"/>
    </location>
</feature>
<accession>A0A7E4W185</accession>